<feature type="compositionally biased region" description="Low complexity" evidence="1">
    <location>
        <begin position="664"/>
        <end position="680"/>
    </location>
</feature>
<dbReference type="PROSITE" id="PS51857">
    <property type="entry name" value="CSD_2"/>
    <property type="match status" value="1"/>
</dbReference>
<feature type="non-terminal residue" evidence="3">
    <location>
        <position position="1"/>
    </location>
</feature>
<evidence type="ECO:0000259" key="2">
    <source>
        <dbReference type="PROSITE" id="PS51857"/>
    </source>
</evidence>
<feature type="region of interest" description="Disordered" evidence="1">
    <location>
        <begin position="622"/>
        <end position="646"/>
    </location>
</feature>
<dbReference type="SMART" id="SM00357">
    <property type="entry name" value="CSP"/>
    <property type="match status" value="1"/>
</dbReference>
<feature type="compositionally biased region" description="Low complexity" evidence="1">
    <location>
        <begin position="632"/>
        <end position="646"/>
    </location>
</feature>
<evidence type="ECO:0000256" key="1">
    <source>
        <dbReference type="SAM" id="MobiDB-lite"/>
    </source>
</evidence>
<dbReference type="InterPro" id="IPR002059">
    <property type="entry name" value="CSP_DNA-bd"/>
</dbReference>
<dbReference type="InterPro" id="IPR012340">
    <property type="entry name" value="NA-bd_OB-fold"/>
</dbReference>
<accession>A0ABN9QWW7</accession>
<evidence type="ECO:0000313" key="4">
    <source>
        <dbReference type="Proteomes" id="UP001189429"/>
    </source>
</evidence>
<dbReference type="EMBL" id="CAUYUJ010004236">
    <property type="protein sequence ID" value="CAK0808715.1"/>
    <property type="molecule type" value="Genomic_DNA"/>
</dbReference>
<dbReference type="Gene3D" id="2.40.50.140">
    <property type="entry name" value="Nucleic acid-binding proteins"/>
    <property type="match status" value="1"/>
</dbReference>
<dbReference type="CDD" id="cd04458">
    <property type="entry name" value="CSP_CDS"/>
    <property type="match status" value="1"/>
</dbReference>
<sequence>VDPDKAKAVEELKAAILKAANKPSVPKPPRPEVEALLALCGCIRKLAAEQPLFRDVAEALPRLGEDFFAPLIGIRQARKIDSVAKAAPAPGAVVRVTGRVKSYNQRKGFGFIDIPGYPRDIFVYNAHLIGRTGLVAGEAVSFELCVDGGRPQARQVRPAPGGVVQANQQVPEPSELPKNPLSAMKQGMAMAQSQVPTPAQTMQELAMAMATAAEKHRPTRPPKPQRDDSLFDKIAEAQAKAQAANTQATNSEKRQKNNKGVAARSAEGARAPLGPGRSAEPGGWAPGKTPPAKQLYRAQLPHFGAELAWLEERARTPEGCRLGRGLFLAPARERAGLAREVAGRLRGWLSRAAAGSARRAPEDVAVDAVFVATYAYSAQVGAWLGANAWPEAIMTHASVPGVGREEVEGALLRDVGPQAVSPAEVRDVVDSFVVAIWGNASSLAAGGARHPDERLWPQLHAEVLVSVPEQFAGMQYAVGVLWGFALRRLVLRLALDRSAGSVPELPSTARARLERIFARREEEAGPAEPAHPAAGEAPAPSLLSYATAFFGHEDWADLCEPTDAAVATLEAELEEALPGLSLLSGQHLEDLVAAPERVVAPYLESGDDDEAIPPEELVQLPQERTGRRSSGARWPSAPSRPTPSSWWPRSWARWRTRAGAPLGGCAPSSGAARSRACAASRPRRWPGGSAPRCGGWRRRCGGACSPRS</sequence>
<name>A0ABN9QWW7_9DINO</name>
<proteinExistence type="predicted"/>
<feature type="region of interest" description="Disordered" evidence="1">
    <location>
        <begin position="238"/>
        <end position="292"/>
    </location>
</feature>
<feature type="region of interest" description="Disordered" evidence="1">
    <location>
        <begin position="662"/>
        <end position="692"/>
    </location>
</feature>
<dbReference type="Proteomes" id="UP001189429">
    <property type="component" value="Unassembled WGS sequence"/>
</dbReference>
<comment type="caution">
    <text evidence="3">The sequence shown here is derived from an EMBL/GenBank/DDBJ whole genome shotgun (WGS) entry which is preliminary data.</text>
</comment>
<feature type="domain" description="CSD" evidence="2">
    <location>
        <begin position="95"/>
        <end position="158"/>
    </location>
</feature>
<feature type="compositionally biased region" description="Low complexity" evidence="1">
    <location>
        <begin position="238"/>
        <end position="250"/>
    </location>
</feature>
<keyword evidence="4" id="KW-1185">Reference proteome</keyword>
<protein>
    <recommendedName>
        <fullName evidence="2">CSD domain-containing protein</fullName>
    </recommendedName>
</protein>
<reference evidence="3" key="1">
    <citation type="submission" date="2023-10" db="EMBL/GenBank/DDBJ databases">
        <authorList>
            <person name="Chen Y."/>
            <person name="Shah S."/>
            <person name="Dougan E. K."/>
            <person name="Thang M."/>
            <person name="Chan C."/>
        </authorList>
    </citation>
    <scope>NUCLEOTIDE SEQUENCE [LARGE SCALE GENOMIC DNA]</scope>
</reference>
<gene>
    <name evidence="3" type="ORF">PCOR1329_LOCUS14223</name>
</gene>
<organism evidence="3 4">
    <name type="scientific">Prorocentrum cordatum</name>
    <dbReference type="NCBI Taxonomy" id="2364126"/>
    <lineage>
        <taxon>Eukaryota</taxon>
        <taxon>Sar</taxon>
        <taxon>Alveolata</taxon>
        <taxon>Dinophyceae</taxon>
        <taxon>Prorocentrales</taxon>
        <taxon>Prorocentraceae</taxon>
        <taxon>Prorocentrum</taxon>
    </lineage>
</organism>
<dbReference type="SUPFAM" id="SSF50249">
    <property type="entry name" value="Nucleic acid-binding proteins"/>
    <property type="match status" value="1"/>
</dbReference>
<evidence type="ECO:0000313" key="3">
    <source>
        <dbReference type="EMBL" id="CAK0808715.1"/>
    </source>
</evidence>
<dbReference type="Pfam" id="PF00313">
    <property type="entry name" value="CSD"/>
    <property type="match status" value="1"/>
</dbReference>
<dbReference type="InterPro" id="IPR011129">
    <property type="entry name" value="CSD"/>
</dbReference>